<dbReference type="PATRIC" id="fig|285983.3.peg.3660"/>
<dbReference type="Proteomes" id="UP000032512">
    <property type="component" value="Unassembled WGS sequence"/>
</dbReference>
<gene>
    <name evidence="1" type="ORF">UB32_05535</name>
</gene>
<evidence type="ECO:0000313" key="2">
    <source>
        <dbReference type="Proteomes" id="UP000032512"/>
    </source>
</evidence>
<keyword evidence="2" id="KW-1185">Reference proteome</keyword>
<dbReference type="EMBL" id="JXIQ01000030">
    <property type="protein sequence ID" value="KIY22956.1"/>
    <property type="molecule type" value="Genomic_DNA"/>
</dbReference>
<name>A0A0D6ZD28_9BACI</name>
<proteinExistence type="predicted"/>
<dbReference type="RefSeq" id="WP_044391939.1">
    <property type="nucleotide sequence ID" value="NZ_JXIQ01000030.1"/>
</dbReference>
<reference evidence="1 2" key="1">
    <citation type="submission" date="2015-01" db="EMBL/GenBank/DDBJ databases">
        <title>Draft genome sequences of the supercritical CO2 tolerant bacteria Bacillus subterraneus MITOT1 and Bacillus cereus MIT0214.</title>
        <authorList>
            <person name="Peet K.C."/>
            <person name="Thompson J.R."/>
        </authorList>
    </citation>
    <scope>NUCLEOTIDE SEQUENCE [LARGE SCALE GENOMIC DNA]</scope>
    <source>
        <strain evidence="1 2">MITOT1</strain>
    </source>
</reference>
<comment type="caution">
    <text evidence="1">The sequence shown here is derived from an EMBL/GenBank/DDBJ whole genome shotgun (WGS) entry which is preliminary data.</text>
</comment>
<accession>A0A0D6ZD28</accession>
<dbReference type="Gene3D" id="3.40.50.1820">
    <property type="entry name" value="alpha/beta hydrolase"/>
    <property type="match status" value="1"/>
</dbReference>
<protein>
    <submittedName>
        <fullName evidence="1">Hydrolase</fullName>
    </submittedName>
</protein>
<dbReference type="SUPFAM" id="SSF53474">
    <property type="entry name" value="alpha/beta-Hydrolases"/>
    <property type="match status" value="1"/>
</dbReference>
<sequence>MESRNFKLDTEWNMIHYPERPNGFGILAIGDERHFVNGDSSFWTQNEGKRSMLNIWKKEGYTVFYSNLYGRHWGSEKAADLAMRLCTHIVRSEILNPSFHIVAEGMGALVAMKLLANRDHKVRSLVLINPILSLTAHLEQEKENKFFYKKLIAELELAYETESDKLLQHLHEQEADSGGFNKETPVQIIHVLSGNRAYKQSNIIKDLSAEWQKNSFPIAISYMLPEKKSQIGFQIIQFLSKHEQVL</sequence>
<keyword evidence="1" id="KW-0378">Hydrolase</keyword>
<dbReference type="AlphaFoldDB" id="A0A0D6ZD28"/>
<evidence type="ECO:0000313" key="1">
    <source>
        <dbReference type="EMBL" id="KIY22956.1"/>
    </source>
</evidence>
<dbReference type="OrthoDB" id="2986585at2"/>
<dbReference type="GO" id="GO:0016787">
    <property type="term" value="F:hydrolase activity"/>
    <property type="evidence" value="ECO:0007669"/>
    <property type="project" value="UniProtKB-KW"/>
</dbReference>
<organism evidence="1 2">
    <name type="scientific">Mesobacillus subterraneus</name>
    <dbReference type="NCBI Taxonomy" id="285983"/>
    <lineage>
        <taxon>Bacteria</taxon>
        <taxon>Bacillati</taxon>
        <taxon>Bacillota</taxon>
        <taxon>Bacilli</taxon>
        <taxon>Bacillales</taxon>
        <taxon>Bacillaceae</taxon>
        <taxon>Mesobacillus</taxon>
    </lineage>
</organism>
<dbReference type="InterPro" id="IPR029058">
    <property type="entry name" value="AB_hydrolase_fold"/>
</dbReference>